<accession>A0ABR3G0E6</accession>
<proteinExistence type="predicted"/>
<protein>
    <recommendedName>
        <fullName evidence="3">F-box domain-containing protein</fullName>
    </recommendedName>
</protein>
<evidence type="ECO:0008006" key="3">
    <source>
        <dbReference type="Google" id="ProtNLM"/>
    </source>
</evidence>
<dbReference type="Gene3D" id="3.80.10.10">
    <property type="entry name" value="Ribonuclease Inhibitor"/>
    <property type="match status" value="1"/>
</dbReference>
<evidence type="ECO:0000313" key="1">
    <source>
        <dbReference type="EMBL" id="KAL0581287.1"/>
    </source>
</evidence>
<dbReference type="InterPro" id="IPR032675">
    <property type="entry name" value="LRR_dom_sf"/>
</dbReference>
<comment type="caution">
    <text evidence="1">The sequence shown here is derived from an EMBL/GenBank/DDBJ whole genome shotgun (WGS) entry which is preliminary data.</text>
</comment>
<dbReference type="SUPFAM" id="SSF52047">
    <property type="entry name" value="RNI-like"/>
    <property type="match status" value="1"/>
</dbReference>
<organism evidence="1 2">
    <name type="scientific">Marasmius crinis-equi</name>
    <dbReference type="NCBI Taxonomy" id="585013"/>
    <lineage>
        <taxon>Eukaryota</taxon>
        <taxon>Fungi</taxon>
        <taxon>Dikarya</taxon>
        <taxon>Basidiomycota</taxon>
        <taxon>Agaricomycotina</taxon>
        <taxon>Agaricomycetes</taxon>
        <taxon>Agaricomycetidae</taxon>
        <taxon>Agaricales</taxon>
        <taxon>Marasmiineae</taxon>
        <taxon>Marasmiaceae</taxon>
        <taxon>Marasmius</taxon>
    </lineage>
</organism>
<name>A0ABR3G0E6_9AGAR</name>
<dbReference type="Proteomes" id="UP001465976">
    <property type="component" value="Unassembled WGS sequence"/>
</dbReference>
<gene>
    <name evidence="1" type="ORF">V5O48_000770</name>
</gene>
<evidence type="ECO:0000313" key="2">
    <source>
        <dbReference type="Proteomes" id="UP001465976"/>
    </source>
</evidence>
<reference evidence="1 2" key="1">
    <citation type="submission" date="2024-02" db="EMBL/GenBank/DDBJ databases">
        <title>A draft genome for the cacao thread blight pathogen Marasmius crinis-equi.</title>
        <authorList>
            <person name="Cohen S.P."/>
            <person name="Baruah I.K."/>
            <person name="Amoako-Attah I."/>
            <person name="Bukari Y."/>
            <person name="Meinhardt L.W."/>
            <person name="Bailey B.A."/>
        </authorList>
    </citation>
    <scope>NUCLEOTIDE SEQUENCE [LARGE SCALE GENOMIC DNA]</scope>
    <source>
        <strain evidence="1 2">GH-76</strain>
    </source>
</reference>
<dbReference type="EMBL" id="JBAHYK010000013">
    <property type="protein sequence ID" value="KAL0581287.1"/>
    <property type="molecule type" value="Genomic_DNA"/>
</dbReference>
<keyword evidence="2" id="KW-1185">Reference proteome</keyword>
<sequence length="488" mass="55984">MAGSTPYLPYDVLQSIIECSKDHPRTLVACCLVNEQLHGLASSALYSSLCLWVGGRMGPGRKNTKKWTSKPISGNRIEYALRSASLPHNQNRYPGTYYEDSFGEKALLRAFKVFKRLESITFNVTGPRWRTPENSDAFDLRTLVQAITIVNEEACLRELRLNSIVEAVSDTERTLLSRHSLKKMNLIDHDEDILDKIPREALAGLEELQVRTYNWSQKRGSLLANTFAGITNNCRNLKSLTLGIVHMSLNEALFHAVTQLPHLQELCLEYWFHGYPSNPLETADFPTNFPPPRTLRSFTLRYKGRSEYKLNVTAVCKWIKHVISLSPIERLNFIPFYQPRTRNPVQKSSWDILTDHLADKHAGTLRSFDLRAAFVRQVALKAIFRKCHQLEDFSVATGQGSLMLLKQYASNLPKLTRARFELRTMKGSRKQPQIDPQMADTILQAAHLRRLVVNDDEWEGLWILEDGALKHLVRHSSLVSDYDRRRRR</sequence>